<organism evidence="7 8">
    <name type="scientific">Pseudoalteromonas ruthenica</name>
    <dbReference type="NCBI Taxonomy" id="151081"/>
    <lineage>
        <taxon>Bacteria</taxon>
        <taxon>Pseudomonadati</taxon>
        <taxon>Pseudomonadota</taxon>
        <taxon>Gammaproteobacteria</taxon>
        <taxon>Alteromonadales</taxon>
        <taxon>Pseudoalteromonadaceae</taxon>
        <taxon>Pseudoalteromonas</taxon>
    </lineage>
</organism>
<comment type="subcellular location">
    <subcellularLocation>
        <location evidence="1">Membrane</location>
        <topology evidence="1">Single-pass membrane protein</topology>
    </subcellularLocation>
</comment>
<sequence>MGIRALGLCAALGLASFTAFADYSSATKDLKNEDYTAAFNEFKQLAQQGHAKAMYELARMYELGLGTEEDIYSAFSWYMIALDFGNDDAKDRYRKIRRLVPSRKEGKDHYKALARDFGFDVHQRVLAPVKDKSGHDARYITVKSKVEPEYGSSLAEVQSAWATVGFDVNQQGQVVNHRVIASFPKDVIDDAALEAISQWQYKVPNDYSGEPQAVYDLTHTFKLEASKKSHRREYESQLAEYAQKLKALAEDGNNYAQARYAMMLESDLIEQSKDHYLDWYYRAARNGNYDAQLWMVRCFEYGTACKADKDKAFSWLELASNSGNERAQYQLATKLLDYETIHYDLDRAADILRKATHNQYLPAMIAYAKLLAFADKESIRNYEEAVKYAELARSDAPDNPVLLSVLGVAYSELGRMQQGEKYLRQAYDEAKRRNWPTQNYLELMEGRASMMANGTSLIY</sequence>
<dbReference type="eggNOG" id="COG0790">
    <property type="taxonomic scope" value="Bacteria"/>
</dbReference>
<dbReference type="Pfam" id="PF08238">
    <property type="entry name" value="Sel1"/>
    <property type="match status" value="4"/>
</dbReference>
<keyword evidence="3" id="KW-1133">Transmembrane helix</keyword>
<reference evidence="7 8" key="1">
    <citation type="journal article" date="2015" name="BMC Genomics">
        <title>Genome mining reveals unlocked bioactive potential of marine Gram-negative bacteria.</title>
        <authorList>
            <person name="Machado H."/>
            <person name="Sonnenschein E.C."/>
            <person name="Melchiorsen J."/>
            <person name="Gram L."/>
        </authorList>
    </citation>
    <scope>NUCLEOTIDE SEQUENCE [LARGE SCALE GENOMIC DNA]</scope>
    <source>
        <strain evidence="7 8">S3137</strain>
    </source>
</reference>
<dbReference type="InterPro" id="IPR011990">
    <property type="entry name" value="TPR-like_helical_dom_sf"/>
</dbReference>
<evidence type="ECO:0000259" key="6">
    <source>
        <dbReference type="PROSITE" id="PS52015"/>
    </source>
</evidence>
<dbReference type="GO" id="GO:0055085">
    <property type="term" value="P:transmembrane transport"/>
    <property type="evidence" value="ECO:0007669"/>
    <property type="project" value="InterPro"/>
</dbReference>
<dbReference type="GeneID" id="58230362"/>
<keyword evidence="5" id="KW-0732">Signal</keyword>
<dbReference type="EMBL" id="JXXZ01000020">
    <property type="protein sequence ID" value="KJY95976.1"/>
    <property type="molecule type" value="Genomic_DNA"/>
</dbReference>
<feature type="domain" description="TonB C-terminal" evidence="6">
    <location>
        <begin position="134"/>
        <end position="230"/>
    </location>
</feature>
<dbReference type="GO" id="GO:0016020">
    <property type="term" value="C:membrane"/>
    <property type="evidence" value="ECO:0007669"/>
    <property type="project" value="UniProtKB-SubCell"/>
</dbReference>
<gene>
    <name evidence="7" type="ORF">TW72_17850</name>
</gene>
<dbReference type="SMART" id="SM00671">
    <property type="entry name" value="SEL1"/>
    <property type="match status" value="4"/>
</dbReference>
<evidence type="ECO:0000256" key="3">
    <source>
        <dbReference type="ARBA" id="ARBA00022989"/>
    </source>
</evidence>
<dbReference type="PATRIC" id="fig|151081.8.peg.2094"/>
<protein>
    <submittedName>
        <fullName evidence="7">Energy transducer TonB</fullName>
    </submittedName>
</protein>
<dbReference type="InterPro" id="IPR006260">
    <property type="entry name" value="TonB/TolA_C"/>
</dbReference>
<dbReference type="PANTHER" id="PTHR11102">
    <property type="entry name" value="SEL-1-LIKE PROTEIN"/>
    <property type="match status" value="1"/>
</dbReference>
<dbReference type="PROSITE" id="PS52015">
    <property type="entry name" value="TONB_CTD"/>
    <property type="match status" value="1"/>
</dbReference>
<evidence type="ECO:0000313" key="7">
    <source>
        <dbReference type="EMBL" id="KJY95976.1"/>
    </source>
</evidence>
<dbReference type="AlphaFoldDB" id="A0A0F4PNZ9"/>
<evidence type="ECO:0000313" key="8">
    <source>
        <dbReference type="Proteomes" id="UP000033664"/>
    </source>
</evidence>
<accession>A0A0F4PNZ9</accession>
<evidence type="ECO:0000256" key="2">
    <source>
        <dbReference type="ARBA" id="ARBA00022692"/>
    </source>
</evidence>
<dbReference type="NCBIfam" id="TIGR01352">
    <property type="entry name" value="tonB_Cterm"/>
    <property type="match status" value="1"/>
</dbReference>
<evidence type="ECO:0000256" key="1">
    <source>
        <dbReference type="ARBA" id="ARBA00004167"/>
    </source>
</evidence>
<dbReference type="InterPro" id="IPR050767">
    <property type="entry name" value="Sel1_AlgK"/>
</dbReference>
<dbReference type="InterPro" id="IPR006597">
    <property type="entry name" value="Sel1-like"/>
</dbReference>
<dbReference type="SUPFAM" id="SSF74653">
    <property type="entry name" value="TolA/TonB C-terminal domain"/>
    <property type="match status" value="1"/>
</dbReference>
<comment type="caution">
    <text evidence="7">The sequence shown here is derived from an EMBL/GenBank/DDBJ whole genome shotgun (WGS) entry which is preliminary data.</text>
</comment>
<name>A0A0F4PNZ9_9GAMM</name>
<dbReference type="Proteomes" id="UP000033664">
    <property type="component" value="Unassembled WGS sequence"/>
</dbReference>
<proteinExistence type="predicted"/>
<keyword evidence="2" id="KW-0812">Transmembrane</keyword>
<dbReference type="OrthoDB" id="9792653at2"/>
<dbReference type="Gene3D" id="1.25.40.10">
    <property type="entry name" value="Tetratricopeptide repeat domain"/>
    <property type="match status" value="3"/>
</dbReference>
<evidence type="ECO:0000256" key="5">
    <source>
        <dbReference type="SAM" id="SignalP"/>
    </source>
</evidence>
<dbReference type="InterPro" id="IPR037682">
    <property type="entry name" value="TonB_C"/>
</dbReference>
<dbReference type="PANTHER" id="PTHR11102:SF160">
    <property type="entry name" value="ERAD-ASSOCIATED E3 UBIQUITIN-PROTEIN LIGASE COMPONENT HRD3"/>
    <property type="match status" value="1"/>
</dbReference>
<keyword evidence="4" id="KW-0472">Membrane</keyword>
<keyword evidence="8" id="KW-1185">Reference proteome</keyword>
<dbReference type="SUPFAM" id="SSF81901">
    <property type="entry name" value="HCP-like"/>
    <property type="match status" value="2"/>
</dbReference>
<dbReference type="Pfam" id="PF03544">
    <property type="entry name" value="TonB_C"/>
    <property type="match status" value="1"/>
</dbReference>
<feature type="signal peptide" evidence="5">
    <location>
        <begin position="1"/>
        <end position="21"/>
    </location>
</feature>
<dbReference type="RefSeq" id="WP_045979524.1">
    <property type="nucleotide sequence ID" value="NZ_JXXY01000009.1"/>
</dbReference>
<feature type="chain" id="PRO_5002474663" evidence="5">
    <location>
        <begin position="22"/>
        <end position="459"/>
    </location>
</feature>
<evidence type="ECO:0000256" key="4">
    <source>
        <dbReference type="ARBA" id="ARBA00023136"/>
    </source>
</evidence>